<reference evidence="1 2" key="1">
    <citation type="submission" date="2024-01" db="EMBL/GenBank/DDBJ databases">
        <title>A draft genome for a cacao thread blight-causing isolate of Paramarasmius palmivorus.</title>
        <authorList>
            <person name="Baruah I.K."/>
            <person name="Bukari Y."/>
            <person name="Amoako-Attah I."/>
            <person name="Meinhardt L.W."/>
            <person name="Bailey B.A."/>
            <person name="Cohen S.P."/>
        </authorList>
    </citation>
    <scope>NUCLEOTIDE SEQUENCE [LARGE SCALE GENOMIC DNA]</scope>
    <source>
        <strain evidence="1 2">GH-12</strain>
    </source>
</reference>
<proteinExistence type="predicted"/>
<evidence type="ECO:0000313" key="1">
    <source>
        <dbReference type="EMBL" id="KAK7037643.1"/>
    </source>
</evidence>
<accession>A0AAW0CF61</accession>
<dbReference type="CDD" id="cd11296">
    <property type="entry name" value="O-FucT_like"/>
    <property type="match status" value="1"/>
</dbReference>
<dbReference type="Gene3D" id="3.40.50.11350">
    <property type="match status" value="1"/>
</dbReference>
<gene>
    <name evidence="1" type="ORF">VNI00_010860</name>
</gene>
<keyword evidence="2" id="KW-1185">Reference proteome</keyword>
<comment type="caution">
    <text evidence="1">The sequence shown here is derived from an EMBL/GenBank/DDBJ whole genome shotgun (WGS) entry which is preliminary data.</text>
</comment>
<sequence length="368" mass="42036">MNAHLAYASGRAYVFQDYFWAENHYRWPKEKWVDPEPRTPLNAIISGPTAGGLWEAGDPAPRSISDSWFDIVCPPSERRIVDTRQIKPYVSSAPGNEVFHTWRKVLLEAPDKCIEIQSPSRKEDTHPQTFDQHLWLNYTRLESLWAIFLDSPTSRLLQPSPLVLSAVDRNEYLFLPRSPRTQKSSPASWHRMMAIHLRKGDFRKHCKALGEIKSPWYGWNELEFLPDRLTPGTGMEVHMKRCWPSVSEIVHKVRQARSEYFTSQETDSHSGVLDIMYLMTNDHSEFVDQITNALRGEGWFTIRTSNDLMLDQEQTDVSMAVDMEIASKAAVFVGNGVSNSNHHALRISGAHDLAHSGHLLLVALFIDA</sequence>
<dbReference type="EMBL" id="JAYKXP010000045">
    <property type="protein sequence ID" value="KAK7037643.1"/>
    <property type="molecule type" value="Genomic_DNA"/>
</dbReference>
<name>A0AAW0CF61_9AGAR</name>
<organism evidence="1 2">
    <name type="scientific">Paramarasmius palmivorus</name>
    <dbReference type="NCBI Taxonomy" id="297713"/>
    <lineage>
        <taxon>Eukaryota</taxon>
        <taxon>Fungi</taxon>
        <taxon>Dikarya</taxon>
        <taxon>Basidiomycota</taxon>
        <taxon>Agaricomycotina</taxon>
        <taxon>Agaricomycetes</taxon>
        <taxon>Agaricomycetidae</taxon>
        <taxon>Agaricales</taxon>
        <taxon>Marasmiineae</taxon>
        <taxon>Marasmiaceae</taxon>
        <taxon>Paramarasmius</taxon>
    </lineage>
</organism>
<dbReference type="Proteomes" id="UP001383192">
    <property type="component" value="Unassembled WGS sequence"/>
</dbReference>
<dbReference type="AlphaFoldDB" id="A0AAW0CF61"/>
<protein>
    <submittedName>
        <fullName evidence="1">Uncharacterized protein</fullName>
    </submittedName>
</protein>
<evidence type="ECO:0000313" key="2">
    <source>
        <dbReference type="Proteomes" id="UP001383192"/>
    </source>
</evidence>